<evidence type="ECO:0000256" key="2">
    <source>
        <dbReference type="ARBA" id="ARBA00022737"/>
    </source>
</evidence>
<comment type="caution">
    <text evidence="4">The sequence shown here is derived from an EMBL/GenBank/DDBJ whole genome shotgun (WGS) entry which is preliminary data.</text>
</comment>
<dbReference type="Proteomes" id="UP000325081">
    <property type="component" value="Unassembled WGS sequence"/>
</dbReference>
<keyword evidence="5" id="KW-1185">Reference proteome</keyword>
<name>A0A5A7RGB6_STRAF</name>
<gene>
    <name evidence="4" type="ORF">STAS_33935</name>
</gene>
<protein>
    <submittedName>
        <fullName evidence="4">Pentatricopeptide repeat-containing protein</fullName>
    </submittedName>
</protein>
<reference evidence="5" key="1">
    <citation type="journal article" date="2019" name="Curr. Biol.">
        <title>Genome Sequence of Striga asiatica Provides Insight into the Evolution of Plant Parasitism.</title>
        <authorList>
            <person name="Yoshida S."/>
            <person name="Kim S."/>
            <person name="Wafula E.K."/>
            <person name="Tanskanen J."/>
            <person name="Kim Y.M."/>
            <person name="Honaas L."/>
            <person name="Yang Z."/>
            <person name="Spallek T."/>
            <person name="Conn C.E."/>
            <person name="Ichihashi Y."/>
            <person name="Cheong K."/>
            <person name="Cui S."/>
            <person name="Der J.P."/>
            <person name="Gundlach H."/>
            <person name="Jiao Y."/>
            <person name="Hori C."/>
            <person name="Ishida J.K."/>
            <person name="Kasahara H."/>
            <person name="Kiba T."/>
            <person name="Kim M.S."/>
            <person name="Koo N."/>
            <person name="Laohavisit A."/>
            <person name="Lee Y.H."/>
            <person name="Lumba S."/>
            <person name="McCourt P."/>
            <person name="Mortimer J.C."/>
            <person name="Mutuku J.M."/>
            <person name="Nomura T."/>
            <person name="Sasaki-Sekimoto Y."/>
            <person name="Seto Y."/>
            <person name="Wang Y."/>
            <person name="Wakatake T."/>
            <person name="Sakakibara H."/>
            <person name="Demura T."/>
            <person name="Yamaguchi S."/>
            <person name="Yoneyama K."/>
            <person name="Manabe R.I."/>
            <person name="Nelson D.C."/>
            <person name="Schulman A.H."/>
            <person name="Timko M.P."/>
            <person name="dePamphilis C.W."/>
            <person name="Choi D."/>
            <person name="Shirasu K."/>
        </authorList>
    </citation>
    <scope>NUCLEOTIDE SEQUENCE [LARGE SCALE GENOMIC DNA]</scope>
    <source>
        <strain evidence="5">cv. UVA1</strain>
    </source>
</reference>
<evidence type="ECO:0000256" key="3">
    <source>
        <dbReference type="PROSITE-ProRule" id="PRU00708"/>
    </source>
</evidence>
<evidence type="ECO:0000313" key="4">
    <source>
        <dbReference type="EMBL" id="GER56214.1"/>
    </source>
</evidence>
<dbReference type="GO" id="GO:0006396">
    <property type="term" value="P:RNA processing"/>
    <property type="evidence" value="ECO:0007669"/>
    <property type="project" value="TreeGrafter"/>
</dbReference>
<evidence type="ECO:0000256" key="1">
    <source>
        <dbReference type="ARBA" id="ARBA00007626"/>
    </source>
</evidence>
<dbReference type="Pfam" id="PF01535">
    <property type="entry name" value="PPR"/>
    <property type="match status" value="2"/>
</dbReference>
<comment type="similarity">
    <text evidence="1">Belongs to the PPR family. P subfamily.</text>
</comment>
<proteinExistence type="inferred from homology"/>
<dbReference type="InterPro" id="IPR051114">
    <property type="entry name" value="Mito_RNA_Proc_CCM1"/>
</dbReference>
<dbReference type="GO" id="GO:0007005">
    <property type="term" value="P:mitochondrion organization"/>
    <property type="evidence" value="ECO:0007669"/>
    <property type="project" value="TreeGrafter"/>
</dbReference>
<dbReference type="GO" id="GO:0003729">
    <property type="term" value="F:mRNA binding"/>
    <property type="evidence" value="ECO:0007669"/>
    <property type="project" value="TreeGrafter"/>
</dbReference>
<evidence type="ECO:0000313" key="5">
    <source>
        <dbReference type="Proteomes" id="UP000325081"/>
    </source>
</evidence>
<keyword evidence="2" id="KW-0677">Repeat</keyword>
<dbReference type="AlphaFoldDB" id="A0A5A7RGB6"/>
<dbReference type="NCBIfam" id="TIGR00756">
    <property type="entry name" value="PPR"/>
    <property type="match status" value="1"/>
</dbReference>
<dbReference type="PANTHER" id="PTHR47934">
    <property type="entry name" value="PENTATRICOPEPTIDE REPEAT-CONTAINING PROTEIN PET309, MITOCHONDRIAL"/>
    <property type="match status" value="1"/>
</dbReference>
<dbReference type="InterPro" id="IPR002885">
    <property type="entry name" value="PPR_rpt"/>
</dbReference>
<dbReference type="Gene3D" id="1.25.40.10">
    <property type="entry name" value="Tetratricopeptide repeat domain"/>
    <property type="match status" value="4"/>
</dbReference>
<dbReference type="PROSITE" id="PS51375">
    <property type="entry name" value="PPR"/>
    <property type="match status" value="2"/>
</dbReference>
<organism evidence="4 5">
    <name type="scientific">Striga asiatica</name>
    <name type="common">Asiatic witchweed</name>
    <name type="synonym">Buchnera asiatica</name>
    <dbReference type="NCBI Taxonomy" id="4170"/>
    <lineage>
        <taxon>Eukaryota</taxon>
        <taxon>Viridiplantae</taxon>
        <taxon>Streptophyta</taxon>
        <taxon>Embryophyta</taxon>
        <taxon>Tracheophyta</taxon>
        <taxon>Spermatophyta</taxon>
        <taxon>Magnoliopsida</taxon>
        <taxon>eudicotyledons</taxon>
        <taxon>Gunneridae</taxon>
        <taxon>Pentapetalae</taxon>
        <taxon>asterids</taxon>
        <taxon>lamiids</taxon>
        <taxon>Lamiales</taxon>
        <taxon>Orobanchaceae</taxon>
        <taxon>Buchnereae</taxon>
        <taxon>Striga</taxon>
    </lineage>
</organism>
<dbReference type="Pfam" id="PF13041">
    <property type="entry name" value="PPR_2"/>
    <property type="match status" value="1"/>
</dbReference>
<dbReference type="EMBL" id="BKCP01012625">
    <property type="protein sequence ID" value="GER56214.1"/>
    <property type="molecule type" value="Genomic_DNA"/>
</dbReference>
<dbReference type="PANTHER" id="PTHR47934:SF6">
    <property type="entry name" value="MITOCHONDRIAL GROUP I INTRON SPLICING FACTOR CCM1-RELATED"/>
    <property type="match status" value="1"/>
</dbReference>
<dbReference type="InterPro" id="IPR011990">
    <property type="entry name" value="TPR-like_helical_dom_sf"/>
</dbReference>
<dbReference type="GO" id="GO:0005739">
    <property type="term" value="C:mitochondrion"/>
    <property type="evidence" value="ECO:0007669"/>
    <property type="project" value="TreeGrafter"/>
</dbReference>
<feature type="repeat" description="PPR" evidence="3">
    <location>
        <begin position="86"/>
        <end position="120"/>
    </location>
</feature>
<dbReference type="OrthoDB" id="1911504at2759"/>
<accession>A0A5A7RGB6</accession>
<feature type="repeat" description="PPR" evidence="3">
    <location>
        <begin position="311"/>
        <end position="345"/>
    </location>
</feature>
<sequence length="506" mass="56843">MEAANSSAIAPTRFPTHHTSTDILPQARILCDIIATAPVHEVEARLGAALIPPEPEIVQQVLKHSYNTPSAAAKFFRWAGLSAKHTAYSWNLMVDLLGKNNLFEPMWDAIRSMKKEGLLTLTTFVSVFENYCIARRFDEAIMTFDVMESFHSNQSTDELYRYGVTPDIIAVNSLLSAMCREDKQTTKGLGFLDRIKSKIPPDADSYAILLEGWEKEGDVARARHTFGEMVIRVGWGPQHALAYDAFLSTLIRGPNTDEAINFLRLIVNKNCLPGPRFLSNALDVFTSCKCNDSARALVLWDLMVGAGHVPNLANYNAIIGLLANNNDAENAFRLLDSMVFHGAFPYDLTYNMIFECLIRNKKAREVARFFTEMVKNERAPTPENMTAGIRVMFEGDDPETAVEMWKYMVSNNVKPRDDAANEVLLGFCTLGRMTDVRRFVDKMIAEGIIIYESTMVKVKAACYAGKNMREVYEHISKKWKSAMNYCGLFGFELLFSAIASAHEQDD</sequence>